<dbReference type="Proteomes" id="UP000823982">
    <property type="component" value="Unassembled WGS sequence"/>
</dbReference>
<dbReference type="GO" id="GO:0080120">
    <property type="term" value="P:CAAX-box protein maturation"/>
    <property type="evidence" value="ECO:0007669"/>
    <property type="project" value="UniProtKB-ARBA"/>
</dbReference>
<accession>A0A9D1JGX1</accession>
<name>A0A9D1JGX1_9FIRM</name>
<dbReference type="GO" id="GO:0004175">
    <property type="term" value="F:endopeptidase activity"/>
    <property type="evidence" value="ECO:0007669"/>
    <property type="project" value="UniProtKB-ARBA"/>
</dbReference>
<comment type="caution">
    <text evidence="3">The sequence shown here is derived from an EMBL/GenBank/DDBJ whole genome shotgun (WGS) entry which is preliminary data.</text>
</comment>
<reference evidence="3" key="1">
    <citation type="submission" date="2020-10" db="EMBL/GenBank/DDBJ databases">
        <authorList>
            <person name="Gilroy R."/>
        </authorList>
    </citation>
    <scope>NUCLEOTIDE SEQUENCE</scope>
    <source>
        <strain evidence="3">CHK157-1446</strain>
    </source>
</reference>
<reference evidence="3" key="2">
    <citation type="journal article" date="2021" name="PeerJ">
        <title>Extensive microbial diversity within the chicken gut microbiome revealed by metagenomics and culture.</title>
        <authorList>
            <person name="Gilroy R."/>
            <person name="Ravi A."/>
            <person name="Getino M."/>
            <person name="Pursley I."/>
            <person name="Horton D.L."/>
            <person name="Alikhan N.F."/>
            <person name="Baker D."/>
            <person name="Gharbi K."/>
            <person name="Hall N."/>
            <person name="Watson M."/>
            <person name="Adriaenssens E.M."/>
            <person name="Foster-Nyarko E."/>
            <person name="Jarju S."/>
            <person name="Secka A."/>
            <person name="Antonio M."/>
            <person name="Oren A."/>
            <person name="Chaudhuri R.R."/>
            <person name="La Ragione R."/>
            <person name="Hildebrand F."/>
            <person name="Pallen M.J."/>
        </authorList>
    </citation>
    <scope>NUCLEOTIDE SEQUENCE</scope>
    <source>
        <strain evidence="3">CHK157-1446</strain>
    </source>
</reference>
<feature type="transmembrane region" description="Helical" evidence="1">
    <location>
        <begin position="58"/>
        <end position="77"/>
    </location>
</feature>
<sequence>MDTTVNTRFSRKHPLISSIGVILVFILALNIPSFLLMQFGPSFFLTNGDFVFQGTVEAVGALVAIGMVFALKLGYIWKEKGTDMFSGFVSAGYFIIISLVSLVLTVSSLLSGPQIIPLAPKWKVVVFAVTVLLIGFTEEVFFRGIISNLFYEKHAKDSAGVWTATIYSGFVFGLMHLTNLAGSNPIGVLVQVFNACMMGMALTAVYYRCRNIWALVMVHALVNFCGAFAAGILEGGSLSDTISSYNLWQLLSALPYIAITFVLLRPSKMKKIIERQNLEYVVDETGSSVSSKSSKKSAVVSSILAVVISLVIIVSAIVLYAVTVITSFSVFGRWDGREKFSSVSETFTVDKADTYDIVMRNIFQSSDCSTVLTLYENDVDVFRCTMDGNVQYCAIYPFEEGSEYRFAVDYVSDDDTVPKQGSLYYVSIKLMDLDKYE</sequence>
<evidence type="ECO:0000313" key="4">
    <source>
        <dbReference type="Proteomes" id="UP000823982"/>
    </source>
</evidence>
<feature type="transmembrane region" description="Helical" evidence="1">
    <location>
        <begin position="84"/>
        <end position="104"/>
    </location>
</feature>
<feature type="transmembrane region" description="Helical" evidence="1">
    <location>
        <begin position="15"/>
        <end position="38"/>
    </location>
</feature>
<organism evidence="3 4">
    <name type="scientific">Candidatus Faeciplasma gallinarum</name>
    <dbReference type="NCBI Taxonomy" id="2840799"/>
    <lineage>
        <taxon>Bacteria</taxon>
        <taxon>Bacillati</taxon>
        <taxon>Bacillota</taxon>
        <taxon>Clostridia</taxon>
        <taxon>Eubacteriales</taxon>
        <taxon>Oscillospiraceae</taxon>
        <taxon>Oscillospiraceae incertae sedis</taxon>
        <taxon>Candidatus Faeciplasma</taxon>
    </lineage>
</organism>
<dbReference type="PANTHER" id="PTHR36435:SF1">
    <property type="entry name" value="CAAX AMINO TERMINAL PROTEASE FAMILY PROTEIN"/>
    <property type="match status" value="1"/>
</dbReference>
<keyword evidence="1" id="KW-1133">Transmembrane helix</keyword>
<dbReference type="Pfam" id="PF02517">
    <property type="entry name" value="Rce1-like"/>
    <property type="match status" value="1"/>
</dbReference>
<dbReference type="GO" id="GO:0008237">
    <property type="term" value="F:metallopeptidase activity"/>
    <property type="evidence" value="ECO:0007669"/>
    <property type="project" value="UniProtKB-KW"/>
</dbReference>
<keyword evidence="3" id="KW-0482">Metalloprotease</keyword>
<feature type="transmembrane region" description="Helical" evidence="1">
    <location>
        <begin position="212"/>
        <end position="233"/>
    </location>
</feature>
<dbReference type="InterPro" id="IPR052710">
    <property type="entry name" value="CAAX_protease"/>
</dbReference>
<dbReference type="AlphaFoldDB" id="A0A9D1JGX1"/>
<feature type="transmembrane region" description="Helical" evidence="1">
    <location>
        <begin position="124"/>
        <end position="146"/>
    </location>
</feature>
<feature type="transmembrane region" description="Helical" evidence="1">
    <location>
        <begin position="188"/>
        <end position="207"/>
    </location>
</feature>
<dbReference type="EMBL" id="DVIR01000002">
    <property type="protein sequence ID" value="HIS23832.1"/>
    <property type="molecule type" value="Genomic_DNA"/>
</dbReference>
<protein>
    <submittedName>
        <fullName evidence="3">CPBP family intramembrane metalloprotease</fullName>
    </submittedName>
</protein>
<dbReference type="InterPro" id="IPR003675">
    <property type="entry name" value="Rce1/LyrA-like_dom"/>
</dbReference>
<keyword evidence="3" id="KW-0645">Protease</keyword>
<evidence type="ECO:0000256" key="1">
    <source>
        <dbReference type="SAM" id="Phobius"/>
    </source>
</evidence>
<dbReference type="PANTHER" id="PTHR36435">
    <property type="entry name" value="SLR1288 PROTEIN"/>
    <property type="match status" value="1"/>
</dbReference>
<feature type="transmembrane region" description="Helical" evidence="1">
    <location>
        <begin position="298"/>
        <end position="322"/>
    </location>
</feature>
<gene>
    <name evidence="3" type="ORF">IAD01_00275</name>
</gene>
<keyword evidence="3" id="KW-0378">Hydrolase</keyword>
<evidence type="ECO:0000259" key="2">
    <source>
        <dbReference type="Pfam" id="PF02517"/>
    </source>
</evidence>
<feature type="transmembrane region" description="Helical" evidence="1">
    <location>
        <begin position="158"/>
        <end position="176"/>
    </location>
</feature>
<feature type="transmembrane region" description="Helical" evidence="1">
    <location>
        <begin position="245"/>
        <end position="264"/>
    </location>
</feature>
<proteinExistence type="predicted"/>
<keyword evidence="1" id="KW-0472">Membrane</keyword>
<feature type="domain" description="CAAX prenyl protease 2/Lysostaphin resistance protein A-like" evidence="2">
    <location>
        <begin position="121"/>
        <end position="224"/>
    </location>
</feature>
<evidence type="ECO:0000313" key="3">
    <source>
        <dbReference type="EMBL" id="HIS23832.1"/>
    </source>
</evidence>
<keyword evidence="1" id="KW-0812">Transmembrane</keyword>